<dbReference type="PANTHER" id="PTHR44757">
    <property type="entry name" value="DIGUANYLATE CYCLASE DGCP"/>
    <property type="match status" value="1"/>
</dbReference>
<dbReference type="CDD" id="cd01949">
    <property type="entry name" value="GGDEF"/>
    <property type="match status" value="1"/>
</dbReference>
<sequence>MLHWRPQLSIRLTLLLAVLVAVLAPLVIWLSLQQRMFRTTFEPLVVESRKAQLYLAVAALADPLWSLDAAEISRVLDRTAEASSVQSLRLVETRPTDDSRALTHQRERTFGPDEAAFSGAPVCLQAPVLREGQTLGELQVCFVRDQLERAFTSRRIELFKLAALQAAIAALLLMAVLYHRLIRPLDRLKEQATRIAMRGDEGTVDWRRQDEIGELGEHLNDVHRQLHTLFGQIERQQKALEKLALHDHLTGLPNRLLFRELAQSACAQALREGYLMAMLFIDLDRFKVVNDTLGHSAGDALLKIVARRLTGAVRASDIVCRHSGDEFIVLLQDAGTVEQLVQAVERIQYEVARPIELDGREARVYASIGIALLPDDAREPDELIRHADLAMYEAKKAGRDRHGFYRAELNQRVQAQMAVERELREALARDEFELHYQPQIGATRGELLGCEALIRWRHPVRGLVGPLHFIPAAEQAGLIGEIGAWVVRAACAQIAQWKADGLAFGCVAVNLSAHEFRDRGLVDIVREAMREHGVRPDEFEIEITETVLMTEQASLSIVADLQGLGIHIAVDDFGTGYSSLAYLKRLRPRTIKIDRSFLKDLPDDEDDRVVVEAIVGIAHALHIDVVAEGVETEAQRDYLREAGCHILQGYLIARPADAQQYARWLADRPPDIVSA</sequence>
<dbReference type="RefSeq" id="WP_305749200.1">
    <property type="nucleotide sequence ID" value="NZ_JAUZEE010000003.1"/>
</dbReference>
<dbReference type="PROSITE" id="PS50885">
    <property type="entry name" value="HAMP"/>
    <property type="match status" value="1"/>
</dbReference>
<keyword evidence="1" id="KW-0472">Membrane</keyword>
<dbReference type="SMART" id="SM00052">
    <property type="entry name" value="EAL"/>
    <property type="match status" value="1"/>
</dbReference>
<evidence type="ECO:0000259" key="3">
    <source>
        <dbReference type="PROSITE" id="PS50885"/>
    </source>
</evidence>
<dbReference type="Proteomes" id="UP001235760">
    <property type="component" value="Unassembled WGS sequence"/>
</dbReference>
<keyword evidence="1" id="KW-0812">Transmembrane</keyword>
<dbReference type="Gene3D" id="3.30.70.270">
    <property type="match status" value="1"/>
</dbReference>
<dbReference type="PROSITE" id="PS50883">
    <property type="entry name" value="EAL"/>
    <property type="match status" value="1"/>
</dbReference>
<dbReference type="Pfam" id="PF00990">
    <property type="entry name" value="GGDEF"/>
    <property type="match status" value="1"/>
</dbReference>
<reference evidence="5 6" key="1">
    <citation type="submission" date="2023-08" db="EMBL/GenBank/DDBJ databases">
        <authorList>
            <person name="Roldan D.M."/>
            <person name="Menes R.J."/>
        </authorList>
    </citation>
    <scope>NUCLEOTIDE SEQUENCE [LARGE SCALE GENOMIC DNA]</scope>
    <source>
        <strain evidence="5 6">CCM 2812</strain>
    </source>
</reference>
<accession>A0ABT9G2E6</accession>
<feature type="transmembrane region" description="Helical" evidence="1">
    <location>
        <begin position="12"/>
        <end position="32"/>
    </location>
</feature>
<evidence type="ECO:0000313" key="5">
    <source>
        <dbReference type="EMBL" id="MDP4300661.1"/>
    </source>
</evidence>
<feature type="transmembrane region" description="Helical" evidence="1">
    <location>
        <begin position="158"/>
        <end position="178"/>
    </location>
</feature>
<dbReference type="Gene3D" id="3.20.20.450">
    <property type="entry name" value="EAL domain"/>
    <property type="match status" value="1"/>
</dbReference>
<feature type="domain" description="GGDEF" evidence="4">
    <location>
        <begin position="274"/>
        <end position="407"/>
    </location>
</feature>
<dbReference type="Gene3D" id="6.10.340.10">
    <property type="match status" value="1"/>
</dbReference>
<feature type="domain" description="EAL" evidence="2">
    <location>
        <begin position="416"/>
        <end position="669"/>
    </location>
</feature>
<dbReference type="PROSITE" id="PS50887">
    <property type="entry name" value="GGDEF"/>
    <property type="match status" value="1"/>
</dbReference>
<dbReference type="SMART" id="SM00304">
    <property type="entry name" value="HAMP"/>
    <property type="match status" value="1"/>
</dbReference>
<gene>
    <name evidence="5" type="ORF">Q8X39_08435</name>
</gene>
<keyword evidence="1" id="KW-1133">Transmembrane helix</keyword>
<dbReference type="Pfam" id="PF00563">
    <property type="entry name" value="EAL"/>
    <property type="match status" value="1"/>
</dbReference>
<dbReference type="CDD" id="cd01948">
    <property type="entry name" value="EAL"/>
    <property type="match status" value="1"/>
</dbReference>
<dbReference type="EMBL" id="JAUZEE010000003">
    <property type="protein sequence ID" value="MDP4300661.1"/>
    <property type="molecule type" value="Genomic_DNA"/>
</dbReference>
<evidence type="ECO:0000313" key="6">
    <source>
        <dbReference type="Proteomes" id="UP001235760"/>
    </source>
</evidence>
<feature type="domain" description="HAMP" evidence="3">
    <location>
        <begin position="179"/>
        <end position="231"/>
    </location>
</feature>
<dbReference type="CDD" id="cd06225">
    <property type="entry name" value="HAMP"/>
    <property type="match status" value="1"/>
</dbReference>
<dbReference type="InterPro" id="IPR003660">
    <property type="entry name" value="HAMP_dom"/>
</dbReference>
<dbReference type="SUPFAM" id="SSF141868">
    <property type="entry name" value="EAL domain-like"/>
    <property type="match status" value="1"/>
</dbReference>
<proteinExistence type="predicted"/>
<name>A0ABT9G2E6_LEPDI</name>
<dbReference type="SMART" id="SM00267">
    <property type="entry name" value="GGDEF"/>
    <property type="match status" value="1"/>
</dbReference>
<dbReference type="SUPFAM" id="SSF55073">
    <property type="entry name" value="Nucleotide cyclase"/>
    <property type="match status" value="1"/>
</dbReference>
<organism evidence="5 6">
    <name type="scientific">Leptothrix discophora</name>
    <dbReference type="NCBI Taxonomy" id="89"/>
    <lineage>
        <taxon>Bacteria</taxon>
        <taxon>Pseudomonadati</taxon>
        <taxon>Pseudomonadota</taxon>
        <taxon>Betaproteobacteria</taxon>
        <taxon>Burkholderiales</taxon>
        <taxon>Sphaerotilaceae</taxon>
        <taxon>Leptothrix</taxon>
    </lineage>
</organism>
<dbReference type="NCBIfam" id="TIGR00254">
    <property type="entry name" value="GGDEF"/>
    <property type="match status" value="1"/>
</dbReference>
<evidence type="ECO:0000259" key="2">
    <source>
        <dbReference type="PROSITE" id="PS50883"/>
    </source>
</evidence>
<evidence type="ECO:0000259" key="4">
    <source>
        <dbReference type="PROSITE" id="PS50887"/>
    </source>
</evidence>
<dbReference type="InterPro" id="IPR043128">
    <property type="entry name" value="Rev_trsase/Diguanyl_cyclase"/>
</dbReference>
<dbReference type="PANTHER" id="PTHR44757:SF2">
    <property type="entry name" value="BIOFILM ARCHITECTURE MAINTENANCE PROTEIN MBAA"/>
    <property type="match status" value="1"/>
</dbReference>
<dbReference type="InterPro" id="IPR035919">
    <property type="entry name" value="EAL_sf"/>
</dbReference>
<dbReference type="Pfam" id="PF00672">
    <property type="entry name" value="HAMP"/>
    <property type="match status" value="1"/>
</dbReference>
<comment type="caution">
    <text evidence="5">The sequence shown here is derived from an EMBL/GenBank/DDBJ whole genome shotgun (WGS) entry which is preliminary data.</text>
</comment>
<dbReference type="InterPro" id="IPR052155">
    <property type="entry name" value="Biofilm_reg_signaling"/>
</dbReference>
<dbReference type="InterPro" id="IPR029787">
    <property type="entry name" value="Nucleotide_cyclase"/>
</dbReference>
<dbReference type="SUPFAM" id="SSF158472">
    <property type="entry name" value="HAMP domain-like"/>
    <property type="match status" value="1"/>
</dbReference>
<dbReference type="InterPro" id="IPR001633">
    <property type="entry name" value="EAL_dom"/>
</dbReference>
<evidence type="ECO:0000256" key="1">
    <source>
        <dbReference type="SAM" id="Phobius"/>
    </source>
</evidence>
<dbReference type="InterPro" id="IPR000160">
    <property type="entry name" value="GGDEF_dom"/>
</dbReference>
<keyword evidence="6" id="KW-1185">Reference proteome</keyword>
<protein>
    <submittedName>
        <fullName evidence="5">EAL domain-containing protein</fullName>
    </submittedName>
</protein>